<dbReference type="FunFam" id="3.40.50.720:FF:000084">
    <property type="entry name" value="Short-chain dehydrogenase reductase"/>
    <property type="match status" value="1"/>
</dbReference>
<dbReference type="InterPro" id="IPR036291">
    <property type="entry name" value="NAD(P)-bd_dom_sf"/>
</dbReference>
<dbReference type="InterPro" id="IPR057326">
    <property type="entry name" value="KR_dom"/>
</dbReference>
<dbReference type="Gene3D" id="3.40.50.720">
    <property type="entry name" value="NAD(P)-binding Rossmann-like Domain"/>
    <property type="match status" value="1"/>
</dbReference>
<dbReference type="Proteomes" id="UP000791440">
    <property type="component" value="Unassembled WGS sequence"/>
</dbReference>
<evidence type="ECO:0000313" key="3">
    <source>
        <dbReference type="Proteomes" id="UP000791440"/>
    </source>
</evidence>
<reference evidence="2" key="1">
    <citation type="journal article" date="2016" name="Insect Biochem. Mol. Biol.">
        <title>Multifaceted biological insights from a draft genome sequence of the tobacco hornworm moth, Manduca sexta.</title>
        <authorList>
            <person name="Kanost M.R."/>
            <person name="Arrese E.L."/>
            <person name="Cao X."/>
            <person name="Chen Y.R."/>
            <person name="Chellapilla S."/>
            <person name="Goldsmith M.R."/>
            <person name="Grosse-Wilde E."/>
            <person name="Heckel D.G."/>
            <person name="Herndon N."/>
            <person name="Jiang H."/>
            <person name="Papanicolaou A."/>
            <person name="Qu J."/>
            <person name="Soulages J.L."/>
            <person name="Vogel H."/>
            <person name="Walters J."/>
            <person name="Waterhouse R.M."/>
            <person name="Ahn S.J."/>
            <person name="Almeida F.C."/>
            <person name="An C."/>
            <person name="Aqrawi P."/>
            <person name="Bretschneider A."/>
            <person name="Bryant W.B."/>
            <person name="Bucks S."/>
            <person name="Chao H."/>
            <person name="Chevignon G."/>
            <person name="Christen J.M."/>
            <person name="Clarke D.F."/>
            <person name="Dittmer N.T."/>
            <person name="Ferguson L.C.F."/>
            <person name="Garavelou S."/>
            <person name="Gordon K.H.J."/>
            <person name="Gunaratna R.T."/>
            <person name="Han Y."/>
            <person name="Hauser F."/>
            <person name="He Y."/>
            <person name="Heidel-Fischer H."/>
            <person name="Hirsh A."/>
            <person name="Hu Y."/>
            <person name="Jiang H."/>
            <person name="Kalra D."/>
            <person name="Klinner C."/>
            <person name="Konig C."/>
            <person name="Kovar C."/>
            <person name="Kroll A.R."/>
            <person name="Kuwar S.S."/>
            <person name="Lee S.L."/>
            <person name="Lehman R."/>
            <person name="Li K."/>
            <person name="Li Z."/>
            <person name="Liang H."/>
            <person name="Lovelace S."/>
            <person name="Lu Z."/>
            <person name="Mansfield J.H."/>
            <person name="McCulloch K.J."/>
            <person name="Mathew T."/>
            <person name="Morton B."/>
            <person name="Muzny D.M."/>
            <person name="Neunemann D."/>
            <person name="Ongeri F."/>
            <person name="Pauchet Y."/>
            <person name="Pu L.L."/>
            <person name="Pyrousis I."/>
            <person name="Rao X.J."/>
            <person name="Redding A."/>
            <person name="Roesel C."/>
            <person name="Sanchez-Gracia A."/>
            <person name="Schaack S."/>
            <person name="Shukla A."/>
            <person name="Tetreau G."/>
            <person name="Wang Y."/>
            <person name="Xiong G.H."/>
            <person name="Traut W."/>
            <person name="Walsh T.K."/>
            <person name="Worley K.C."/>
            <person name="Wu D."/>
            <person name="Wu W."/>
            <person name="Wu Y.Q."/>
            <person name="Zhang X."/>
            <person name="Zou Z."/>
            <person name="Zucker H."/>
            <person name="Briscoe A.D."/>
            <person name="Burmester T."/>
            <person name="Clem R.J."/>
            <person name="Feyereisen R."/>
            <person name="Grimmelikhuijzen C.J.P."/>
            <person name="Hamodrakas S.J."/>
            <person name="Hansson B.S."/>
            <person name="Huguet E."/>
            <person name="Jermiin L.S."/>
            <person name="Lan Q."/>
            <person name="Lehman H.K."/>
            <person name="Lorenzen M."/>
            <person name="Merzendorfer H."/>
            <person name="Michalopoulos I."/>
            <person name="Morton D.B."/>
            <person name="Muthukrishnan S."/>
            <person name="Oakeshott J.G."/>
            <person name="Palmer W."/>
            <person name="Park Y."/>
            <person name="Passarelli A.L."/>
            <person name="Rozas J."/>
            <person name="Schwartz L.M."/>
            <person name="Smith W."/>
            <person name="Southgate A."/>
            <person name="Vilcinskas A."/>
            <person name="Vogt R."/>
            <person name="Wang P."/>
            <person name="Werren J."/>
            <person name="Yu X.Q."/>
            <person name="Zhou J.J."/>
            <person name="Brown S.J."/>
            <person name="Scherer S.E."/>
            <person name="Richards S."/>
            <person name="Blissard G.W."/>
        </authorList>
    </citation>
    <scope>NUCLEOTIDE SEQUENCE</scope>
</reference>
<evidence type="ECO:0000313" key="2">
    <source>
        <dbReference type="EMBL" id="KAG6457874.1"/>
    </source>
</evidence>
<reference evidence="2" key="2">
    <citation type="submission" date="2020-12" db="EMBL/GenBank/DDBJ databases">
        <authorList>
            <person name="Kanost M."/>
        </authorList>
    </citation>
    <scope>NUCLEOTIDE SEQUENCE</scope>
</reference>
<dbReference type="EMBL" id="JH668559">
    <property type="protein sequence ID" value="KAG6457874.1"/>
    <property type="molecule type" value="Genomic_DNA"/>
</dbReference>
<dbReference type="SMART" id="SM00822">
    <property type="entry name" value="PKS_KR"/>
    <property type="match status" value="1"/>
</dbReference>
<dbReference type="PRINTS" id="PR00081">
    <property type="entry name" value="GDHRDH"/>
</dbReference>
<dbReference type="PANTHER" id="PTHR43975:SF2">
    <property type="entry name" value="EG:BACR7A4.14 PROTEIN-RELATED"/>
    <property type="match status" value="1"/>
</dbReference>
<dbReference type="SUPFAM" id="SSF51735">
    <property type="entry name" value="NAD(P)-binding Rossmann-fold domains"/>
    <property type="match status" value="1"/>
</dbReference>
<keyword evidence="3" id="KW-1185">Reference proteome</keyword>
<comment type="caution">
    <text evidence="2">The sequence shown here is derived from an EMBL/GenBank/DDBJ whole genome shotgun (WGS) entry which is preliminary data.</text>
</comment>
<evidence type="ECO:0000259" key="1">
    <source>
        <dbReference type="SMART" id="SM00822"/>
    </source>
</evidence>
<name>A0A921ZHG7_MANSE</name>
<accession>A0A921ZHG7</accession>
<sequence length="249" mass="26186">MSFANKVVLVTGASSGIGAAAAILFGREGADLTIVGRDDAKLAKVAEECGKFGKKPLIISADVTKDDEVTAIVEQTIKVFGKLDVLINNAGMIKPDDISHPSFMQIFDDIMNTNMRAVALLTNLATPHLKATKGSIVNVSSVAATQVSMPRFASYKTSKAALNHFTRCVALELAPHGVRVNSISPGPVSTDLFDRAGMSTALTVLKGATALDRVSDPEEIAEMILLLASDKAKGVTGSDYVIDNGILLK</sequence>
<dbReference type="PANTHER" id="PTHR43975">
    <property type="entry name" value="ZGC:101858"/>
    <property type="match status" value="1"/>
</dbReference>
<feature type="domain" description="Ketoreductase" evidence="1">
    <location>
        <begin position="6"/>
        <end position="186"/>
    </location>
</feature>
<organism evidence="2 3">
    <name type="scientific">Manduca sexta</name>
    <name type="common">Tobacco hawkmoth</name>
    <name type="synonym">Tobacco hornworm</name>
    <dbReference type="NCBI Taxonomy" id="7130"/>
    <lineage>
        <taxon>Eukaryota</taxon>
        <taxon>Metazoa</taxon>
        <taxon>Ecdysozoa</taxon>
        <taxon>Arthropoda</taxon>
        <taxon>Hexapoda</taxon>
        <taxon>Insecta</taxon>
        <taxon>Pterygota</taxon>
        <taxon>Neoptera</taxon>
        <taxon>Endopterygota</taxon>
        <taxon>Lepidoptera</taxon>
        <taxon>Glossata</taxon>
        <taxon>Ditrysia</taxon>
        <taxon>Bombycoidea</taxon>
        <taxon>Sphingidae</taxon>
        <taxon>Sphinginae</taxon>
        <taxon>Sphingini</taxon>
        <taxon>Manduca</taxon>
    </lineage>
</organism>
<dbReference type="AlphaFoldDB" id="A0A921ZHG7"/>
<protein>
    <recommendedName>
        <fullName evidence="1">Ketoreductase domain-containing protein</fullName>
    </recommendedName>
</protein>
<dbReference type="Pfam" id="PF13561">
    <property type="entry name" value="adh_short_C2"/>
    <property type="match status" value="1"/>
</dbReference>
<dbReference type="InterPro" id="IPR002347">
    <property type="entry name" value="SDR_fam"/>
</dbReference>
<dbReference type="PRINTS" id="PR00080">
    <property type="entry name" value="SDRFAMILY"/>
</dbReference>
<gene>
    <name evidence="2" type="ORF">O3G_MSEX010528</name>
</gene>
<proteinExistence type="predicted"/>